<dbReference type="EMBL" id="AEON01000001">
    <property type="protein sequence ID" value="EFT84096.1"/>
    <property type="molecule type" value="Genomic_DNA"/>
</dbReference>
<sequence length="66" mass="7337">MRCFLRQGSKLGYGVETVTRPPLRLDETVLPVTLILRGRLKAVSGRETTKADSRPGGWWAIFCACT</sequence>
<comment type="caution">
    <text evidence="1">The sequence shown here is derived from an EMBL/GenBank/DDBJ whole genome shotgun (WGS) entry which is preliminary data.</text>
</comment>
<dbReference type="Proteomes" id="UP000004946">
    <property type="component" value="Chromosome"/>
</dbReference>
<proteinExistence type="predicted"/>
<evidence type="ECO:0000313" key="2">
    <source>
        <dbReference type="Proteomes" id="UP000004946"/>
    </source>
</evidence>
<dbReference type="HOGENOM" id="CLU_2827234_0_0_11"/>
<gene>
    <name evidence="1" type="ORF">HMPREF0620_1101</name>
</gene>
<reference evidence="1 2" key="1">
    <citation type="submission" date="2010-12" db="EMBL/GenBank/DDBJ databases">
        <authorList>
            <person name="Muzny D."/>
            <person name="Qin X."/>
            <person name="Buhay C."/>
            <person name="Dugan-Rocha S."/>
            <person name="Ding Y."/>
            <person name="Chen G."/>
            <person name="Hawes A."/>
            <person name="Holder M."/>
            <person name="Jhangiani S."/>
            <person name="Johnson A."/>
            <person name="Khan Z."/>
            <person name="Li Z."/>
            <person name="Liu W."/>
            <person name="Liu X."/>
            <person name="Perez L."/>
            <person name="Shen H."/>
            <person name="Wang Q."/>
            <person name="Watt J."/>
            <person name="Xi L."/>
            <person name="Xin Y."/>
            <person name="Zhou J."/>
            <person name="Deng J."/>
            <person name="Jiang H."/>
            <person name="Liu Y."/>
            <person name="Qu J."/>
            <person name="Song X.-Z."/>
            <person name="Zhang L."/>
            <person name="Villasana D."/>
            <person name="Johnson A."/>
            <person name="Liu J."/>
            <person name="Liyanage D."/>
            <person name="Lorensuhewa L."/>
            <person name="Robinson T."/>
            <person name="Song A."/>
            <person name="Song B.-B."/>
            <person name="Dinh H."/>
            <person name="Thornton R."/>
            <person name="Coyle M."/>
            <person name="Francisco L."/>
            <person name="Jackson L."/>
            <person name="Javaid M."/>
            <person name="Korchina V."/>
            <person name="Kovar C."/>
            <person name="Mata R."/>
            <person name="Mathew T."/>
            <person name="Ngo R."/>
            <person name="Nguyen L."/>
            <person name="Nguyen N."/>
            <person name="Okwuonu G."/>
            <person name="Ongeri F."/>
            <person name="Pham C."/>
            <person name="Simmons D."/>
            <person name="Wilczek-Boney K."/>
            <person name="Hale W."/>
            <person name="Jakkamsetti A."/>
            <person name="Pham P."/>
            <person name="Ruth R."/>
            <person name="San Lucas F."/>
            <person name="Warren J."/>
            <person name="Zhang J."/>
            <person name="Zhao Z."/>
            <person name="Zhou C."/>
            <person name="Zhu D."/>
            <person name="Lee S."/>
            <person name="Bess C."/>
            <person name="Blankenburg K."/>
            <person name="Forbes L."/>
            <person name="Fu Q."/>
            <person name="Gubbala S."/>
            <person name="Hirani K."/>
            <person name="Jayaseelan J.C."/>
            <person name="Lara F."/>
            <person name="Munidasa M."/>
            <person name="Palculict T."/>
            <person name="Patil S."/>
            <person name="Pu L.-L."/>
            <person name="Saada N."/>
            <person name="Tang L."/>
            <person name="Weissenberger G."/>
            <person name="Zhu Y."/>
            <person name="Hemphill L."/>
            <person name="Shang Y."/>
            <person name="Youmans B."/>
            <person name="Ayvaz T."/>
            <person name="Ross M."/>
            <person name="Santibanez J."/>
            <person name="Aqrawi P."/>
            <person name="Gross S."/>
            <person name="Joshi V."/>
            <person name="Fowler G."/>
            <person name="Nazareth L."/>
            <person name="Reid J."/>
            <person name="Worley K."/>
            <person name="Petrosino J."/>
            <person name="Highlander S."/>
            <person name="Gibbs R."/>
        </authorList>
    </citation>
    <scope>NUCLEOTIDE SEQUENCE [LARGE SCALE GENOMIC DNA]</scope>
    <source>
        <strain evidence="1 2">DSM 10105</strain>
    </source>
</reference>
<organism evidence="1 2">
    <name type="scientific">Parascardovia denticolens DSM 10105 = JCM 12538</name>
    <dbReference type="NCBI Taxonomy" id="864564"/>
    <lineage>
        <taxon>Bacteria</taxon>
        <taxon>Bacillati</taxon>
        <taxon>Actinomycetota</taxon>
        <taxon>Actinomycetes</taxon>
        <taxon>Bifidobacteriales</taxon>
        <taxon>Bifidobacteriaceae</taxon>
        <taxon>Parascardovia</taxon>
    </lineage>
</organism>
<protein>
    <submittedName>
        <fullName evidence="1">Uncharacterized protein</fullName>
    </submittedName>
</protein>
<keyword evidence="2" id="KW-1185">Reference proteome</keyword>
<evidence type="ECO:0000313" key="1">
    <source>
        <dbReference type="EMBL" id="EFT84096.1"/>
    </source>
</evidence>
<name>E6JZU2_PARDN</name>
<dbReference type="AlphaFoldDB" id="E6JZU2"/>
<accession>E6JZU2</accession>